<accession>A0A1M5INM1</accession>
<dbReference type="SUPFAM" id="SSF52317">
    <property type="entry name" value="Class I glutamine amidotransferase-like"/>
    <property type="match status" value="1"/>
</dbReference>
<proteinExistence type="predicted"/>
<keyword evidence="2" id="KW-0315">Glutamine amidotransferase</keyword>
<dbReference type="InterPro" id="IPR029062">
    <property type="entry name" value="Class_I_gatase-like"/>
</dbReference>
<dbReference type="Pfam" id="PF00117">
    <property type="entry name" value="GATase"/>
    <property type="match status" value="1"/>
</dbReference>
<dbReference type="OrthoDB" id="9813383at2"/>
<gene>
    <name evidence="2" type="ORF">SAMN02745753_03665</name>
</gene>
<keyword evidence="3" id="KW-1185">Reference proteome</keyword>
<dbReference type="CDD" id="cd01741">
    <property type="entry name" value="GATase1_1"/>
    <property type="match status" value="1"/>
</dbReference>
<evidence type="ECO:0000313" key="2">
    <source>
        <dbReference type="EMBL" id="SHG29928.1"/>
    </source>
</evidence>
<sequence>MKIGILAAGITPDSLLGEFPTYANMFAEQLGKMQKDFSFFTYDVRLDEFPSHAEECDAWLITGSKADAYSDEPWILRLCALIKDIDQLQRPLVGICFGHQVIARALGGRVEKFQGGWGVGIHQYDVCGSLPVLPEAKELALCAFHQDQVVEKPARARVILRSEFCENAGLLYEDHILTFQGHPEFSKVYEKALVNLYDGKQLTQEQAKTALSSLESSDIHSNQMMSWIGLFLKKES</sequence>
<dbReference type="STRING" id="1122206.SAMN02745753_03665"/>
<dbReference type="PANTHER" id="PTHR42695:SF5">
    <property type="entry name" value="GLUTAMINE AMIDOTRANSFERASE YLR126C-RELATED"/>
    <property type="match status" value="1"/>
</dbReference>
<evidence type="ECO:0000259" key="1">
    <source>
        <dbReference type="Pfam" id="PF00117"/>
    </source>
</evidence>
<dbReference type="PROSITE" id="PS51273">
    <property type="entry name" value="GATASE_TYPE_1"/>
    <property type="match status" value="1"/>
</dbReference>
<dbReference type="GO" id="GO:0005829">
    <property type="term" value="C:cytosol"/>
    <property type="evidence" value="ECO:0007669"/>
    <property type="project" value="TreeGrafter"/>
</dbReference>
<dbReference type="PANTHER" id="PTHR42695">
    <property type="entry name" value="GLUTAMINE AMIDOTRANSFERASE YLR126C-RELATED"/>
    <property type="match status" value="1"/>
</dbReference>
<keyword evidence="2" id="KW-0808">Transferase</keyword>
<dbReference type="AlphaFoldDB" id="A0A1M5INM1"/>
<dbReference type="GO" id="GO:0016740">
    <property type="term" value="F:transferase activity"/>
    <property type="evidence" value="ECO:0007669"/>
    <property type="project" value="UniProtKB-KW"/>
</dbReference>
<dbReference type="Proteomes" id="UP000184517">
    <property type="component" value="Unassembled WGS sequence"/>
</dbReference>
<reference evidence="3" key="1">
    <citation type="submission" date="2016-11" db="EMBL/GenBank/DDBJ databases">
        <authorList>
            <person name="Varghese N."/>
            <person name="Submissions S."/>
        </authorList>
    </citation>
    <scope>NUCLEOTIDE SEQUENCE [LARGE SCALE GENOMIC DNA]</scope>
    <source>
        <strain evidence="3">DSM 16579</strain>
    </source>
</reference>
<name>A0A1M5INM1_9GAMM</name>
<dbReference type="InterPro" id="IPR017926">
    <property type="entry name" value="GATASE"/>
</dbReference>
<dbReference type="RefSeq" id="WP_072841104.1">
    <property type="nucleotide sequence ID" value="NZ_FQVF01000019.1"/>
</dbReference>
<evidence type="ECO:0000313" key="3">
    <source>
        <dbReference type="Proteomes" id="UP000184517"/>
    </source>
</evidence>
<dbReference type="EMBL" id="FQVF01000019">
    <property type="protein sequence ID" value="SHG29928.1"/>
    <property type="molecule type" value="Genomic_DNA"/>
</dbReference>
<protein>
    <submittedName>
        <fullName evidence="2">GMP synthase-Glutamine amidotransferase</fullName>
    </submittedName>
</protein>
<feature type="domain" description="Glutamine amidotransferase" evidence="1">
    <location>
        <begin position="22"/>
        <end position="187"/>
    </location>
</feature>
<dbReference type="Gene3D" id="3.40.50.880">
    <property type="match status" value="1"/>
</dbReference>
<organism evidence="2 3">
    <name type="scientific">Marinomonas polaris DSM 16579</name>
    <dbReference type="NCBI Taxonomy" id="1122206"/>
    <lineage>
        <taxon>Bacteria</taxon>
        <taxon>Pseudomonadati</taxon>
        <taxon>Pseudomonadota</taxon>
        <taxon>Gammaproteobacteria</taxon>
        <taxon>Oceanospirillales</taxon>
        <taxon>Oceanospirillaceae</taxon>
        <taxon>Marinomonas</taxon>
    </lineage>
</organism>
<dbReference type="InterPro" id="IPR044992">
    <property type="entry name" value="ChyE-like"/>
</dbReference>